<organism evidence="1 2">
    <name type="scientific">Sulfurimicrobium lacus</name>
    <dbReference type="NCBI Taxonomy" id="2715678"/>
    <lineage>
        <taxon>Bacteria</taxon>
        <taxon>Pseudomonadati</taxon>
        <taxon>Pseudomonadota</taxon>
        <taxon>Betaproteobacteria</taxon>
        <taxon>Nitrosomonadales</taxon>
        <taxon>Sulfuricellaceae</taxon>
        <taxon>Sulfurimicrobium</taxon>
    </lineage>
</organism>
<evidence type="ECO:0000313" key="2">
    <source>
        <dbReference type="Proteomes" id="UP000502260"/>
    </source>
</evidence>
<evidence type="ECO:0000313" key="1">
    <source>
        <dbReference type="EMBL" id="BCB26016.1"/>
    </source>
</evidence>
<dbReference type="Proteomes" id="UP000502260">
    <property type="component" value="Chromosome"/>
</dbReference>
<reference evidence="2" key="1">
    <citation type="submission" date="2020-03" db="EMBL/GenBank/DDBJ databases">
        <title>Complete genome sequence of sulfur-oxidizing bacterium skT11.</title>
        <authorList>
            <person name="Kanda M."/>
            <person name="Kojima H."/>
            <person name="Fukui M."/>
        </authorList>
    </citation>
    <scope>NUCLEOTIDE SEQUENCE [LARGE SCALE GENOMIC DNA]</scope>
    <source>
        <strain evidence="2">skT11</strain>
    </source>
</reference>
<dbReference type="KEGG" id="slac:SKTS_09020"/>
<gene>
    <name evidence="1" type="ORF">SKTS_09020</name>
</gene>
<dbReference type="AlphaFoldDB" id="A0A6F8VAI7"/>
<proteinExistence type="predicted"/>
<dbReference type="RefSeq" id="WP_173061009.1">
    <property type="nucleotide sequence ID" value="NZ_AP022853.1"/>
</dbReference>
<keyword evidence="2" id="KW-1185">Reference proteome</keyword>
<name>A0A6F8VAI7_9PROT</name>
<protein>
    <recommendedName>
        <fullName evidence="3">Antitoxin</fullName>
    </recommendedName>
</protein>
<evidence type="ECO:0008006" key="3">
    <source>
        <dbReference type="Google" id="ProtNLM"/>
    </source>
</evidence>
<dbReference type="EMBL" id="AP022853">
    <property type="protein sequence ID" value="BCB26016.1"/>
    <property type="molecule type" value="Genomic_DNA"/>
</dbReference>
<sequence>MKLIQTNQARKHPAKLKLDESLATQAKVMANDLSTSEASCAAATEAWDDFNERTGSFADEHSTL</sequence>
<accession>A0A6F8VAI7</accession>